<keyword evidence="4" id="KW-0145">Chemotaxis</keyword>
<dbReference type="EMBL" id="VUOC01000004">
    <property type="protein sequence ID" value="KAA2238410.1"/>
    <property type="molecule type" value="Genomic_DNA"/>
</dbReference>
<accession>A0A5B2VIR2</accession>
<feature type="active site" evidence="4">
    <location>
        <position position="130"/>
    </location>
</feature>
<dbReference type="InterPro" id="IPR000673">
    <property type="entry name" value="Sig_transdc_resp-reg_Me-estase"/>
</dbReference>
<dbReference type="SUPFAM" id="SSF52738">
    <property type="entry name" value="Methylesterase CheB, C-terminal domain"/>
    <property type="match status" value="1"/>
</dbReference>
<comment type="caution">
    <text evidence="6">The sequence shown here is derived from an EMBL/GenBank/DDBJ whole genome shotgun (WGS) entry which is preliminary data.</text>
</comment>
<dbReference type="InterPro" id="IPR035909">
    <property type="entry name" value="CheB_C"/>
</dbReference>
<evidence type="ECO:0000256" key="2">
    <source>
        <dbReference type="ARBA" id="ARBA00039140"/>
    </source>
</evidence>
<dbReference type="GO" id="GO:0006935">
    <property type="term" value="P:chemotaxis"/>
    <property type="evidence" value="ECO:0007669"/>
    <property type="project" value="UniProtKB-UniRule"/>
</dbReference>
<dbReference type="EC" id="3.1.1.61" evidence="2"/>
<feature type="active site" evidence="4">
    <location>
        <position position="12"/>
    </location>
</feature>
<evidence type="ECO:0000256" key="1">
    <source>
        <dbReference type="ARBA" id="ARBA00022801"/>
    </source>
</evidence>
<evidence type="ECO:0000259" key="5">
    <source>
        <dbReference type="PROSITE" id="PS50122"/>
    </source>
</evidence>
<dbReference type="Pfam" id="PF01339">
    <property type="entry name" value="CheB_methylest"/>
    <property type="match status" value="1"/>
</dbReference>
<evidence type="ECO:0000313" key="6">
    <source>
        <dbReference type="EMBL" id="KAA2238410.1"/>
    </source>
</evidence>
<proteinExistence type="predicted"/>
<reference evidence="6 7" key="1">
    <citation type="submission" date="2019-09" db="EMBL/GenBank/DDBJ databases">
        <title>Chitinophaga ginsengihumi sp. nov., isolated from soil of ginseng rhizosphere.</title>
        <authorList>
            <person name="Lee J."/>
        </authorList>
    </citation>
    <scope>NUCLEOTIDE SEQUENCE [LARGE SCALE GENOMIC DNA]</scope>
    <source>
        <strain evidence="6 7">BN140078</strain>
    </source>
</reference>
<evidence type="ECO:0000256" key="3">
    <source>
        <dbReference type="ARBA" id="ARBA00048267"/>
    </source>
</evidence>
<keyword evidence="7" id="KW-1185">Reference proteome</keyword>
<keyword evidence="1 4" id="KW-0378">Hydrolase</keyword>
<dbReference type="RefSeq" id="WP_149839592.1">
    <property type="nucleotide sequence ID" value="NZ_VUOC01000004.1"/>
</dbReference>
<protein>
    <recommendedName>
        <fullName evidence="2">protein-glutamate methylesterase</fullName>
        <ecNumber evidence="2">3.1.1.61</ecNumber>
    </recommendedName>
</protein>
<dbReference type="GO" id="GO:0005737">
    <property type="term" value="C:cytoplasm"/>
    <property type="evidence" value="ECO:0007669"/>
    <property type="project" value="InterPro"/>
</dbReference>
<dbReference type="CDD" id="cd16434">
    <property type="entry name" value="CheB-CheR_fusion"/>
    <property type="match status" value="1"/>
</dbReference>
<dbReference type="PANTHER" id="PTHR42872:SF6">
    <property type="entry name" value="PROTEIN-GLUTAMATE METHYLESTERASE_PROTEIN-GLUTAMINE GLUTAMINASE"/>
    <property type="match status" value="1"/>
</dbReference>
<gene>
    <name evidence="6" type="ORF">F0L74_19455</name>
</gene>
<feature type="domain" description="CheB-type methylesterase" evidence="5">
    <location>
        <begin position="1"/>
        <end position="188"/>
    </location>
</feature>
<name>A0A5B2VIR2_9BACT</name>
<evidence type="ECO:0000313" key="7">
    <source>
        <dbReference type="Proteomes" id="UP000324611"/>
    </source>
</evidence>
<dbReference type="PANTHER" id="PTHR42872">
    <property type="entry name" value="PROTEIN-GLUTAMATE METHYLESTERASE/PROTEIN-GLUTAMINE GLUTAMINASE"/>
    <property type="match status" value="1"/>
</dbReference>
<dbReference type="Proteomes" id="UP000324611">
    <property type="component" value="Unassembled WGS sequence"/>
</dbReference>
<dbReference type="AlphaFoldDB" id="A0A5B2VIR2"/>
<reference evidence="6 7" key="2">
    <citation type="submission" date="2019-09" db="EMBL/GenBank/DDBJ databases">
        <authorList>
            <person name="Jin C."/>
        </authorList>
    </citation>
    <scope>NUCLEOTIDE SEQUENCE [LARGE SCALE GENOMIC DNA]</scope>
    <source>
        <strain evidence="6 7">BN140078</strain>
    </source>
</reference>
<evidence type="ECO:0000256" key="4">
    <source>
        <dbReference type="PROSITE-ProRule" id="PRU00050"/>
    </source>
</evidence>
<sequence>MECKYLVAIGCSAGGLQPLIAFFDHTPLDSAAYVILQHLPYDYESKLKQILARYSEMKIVIPESGMPITANWVYTLPARMYLNVSGDNISPVARDEKAGRNYAFDCFLNSIPDKPDLDVIAVVLSGNGADGSQGIHRVKQTGGRVLAQLPESCEFPAMPTNAIHTGLVDFVALPKDIPRIIQEDVIPAFEALPE</sequence>
<comment type="catalytic activity">
    <reaction evidence="3">
        <text>[protein]-L-glutamate 5-O-methyl ester + H2O = L-glutamyl-[protein] + methanol + H(+)</text>
        <dbReference type="Rhea" id="RHEA:23236"/>
        <dbReference type="Rhea" id="RHEA-COMP:10208"/>
        <dbReference type="Rhea" id="RHEA-COMP:10311"/>
        <dbReference type="ChEBI" id="CHEBI:15377"/>
        <dbReference type="ChEBI" id="CHEBI:15378"/>
        <dbReference type="ChEBI" id="CHEBI:17790"/>
        <dbReference type="ChEBI" id="CHEBI:29973"/>
        <dbReference type="ChEBI" id="CHEBI:82795"/>
        <dbReference type="EC" id="3.1.1.61"/>
    </reaction>
</comment>
<dbReference type="GO" id="GO:0000156">
    <property type="term" value="F:phosphorelay response regulator activity"/>
    <property type="evidence" value="ECO:0007669"/>
    <property type="project" value="InterPro"/>
</dbReference>
<organism evidence="6 7">
    <name type="scientific">Chitinophaga agrisoli</name>
    <dbReference type="NCBI Taxonomy" id="2607653"/>
    <lineage>
        <taxon>Bacteria</taxon>
        <taxon>Pseudomonadati</taxon>
        <taxon>Bacteroidota</taxon>
        <taxon>Chitinophagia</taxon>
        <taxon>Chitinophagales</taxon>
        <taxon>Chitinophagaceae</taxon>
        <taxon>Chitinophaga</taxon>
    </lineage>
</organism>
<dbReference type="GO" id="GO:0008984">
    <property type="term" value="F:protein-glutamate methylesterase activity"/>
    <property type="evidence" value="ECO:0007669"/>
    <property type="project" value="UniProtKB-EC"/>
</dbReference>
<feature type="active site" evidence="4">
    <location>
        <position position="38"/>
    </location>
</feature>
<dbReference type="Gene3D" id="3.40.50.180">
    <property type="entry name" value="Methylesterase CheB, C-terminal domain"/>
    <property type="match status" value="1"/>
</dbReference>
<dbReference type="PROSITE" id="PS50122">
    <property type="entry name" value="CHEB"/>
    <property type="match status" value="1"/>
</dbReference>